<reference evidence="2" key="2">
    <citation type="submission" date="2023-02" db="EMBL/GenBank/DDBJ databases">
        <authorList>
            <person name="Sun Q."/>
            <person name="Mori K."/>
        </authorList>
    </citation>
    <scope>NUCLEOTIDE SEQUENCE</scope>
    <source>
        <strain evidence="2">NBRC 110608</strain>
    </source>
</reference>
<reference evidence="2" key="1">
    <citation type="journal article" date="2014" name="Int. J. Syst. Evol. Microbiol.">
        <title>Complete genome of a new Firmicutes species belonging to the dominant human colonic microbiota ('Ruminococcus bicirculans') reveals two chromosomes and a selective capacity to utilize plant glucans.</title>
        <authorList>
            <consortium name="NISC Comparative Sequencing Program"/>
            <person name="Wegmann U."/>
            <person name="Louis P."/>
            <person name="Goesmann A."/>
            <person name="Henrissat B."/>
            <person name="Duncan S.H."/>
            <person name="Flint H.J."/>
        </authorList>
    </citation>
    <scope>NUCLEOTIDE SEQUENCE</scope>
    <source>
        <strain evidence="2">NBRC 110608</strain>
    </source>
</reference>
<dbReference type="SUPFAM" id="SSF54285">
    <property type="entry name" value="MoaD/ThiS"/>
    <property type="match status" value="1"/>
</dbReference>
<sequence>MSTPVDVTVRYWAGARAAAGLEQETVRASDTRELRSTLATAHPALEPVLEVASLLLDGRAVRGDEPLSEGSPSRCCRRSPGADGSRTVLRRPRLLWQDSGRA</sequence>
<protein>
    <recommendedName>
        <fullName evidence="3">MoaD/ThiS family protein</fullName>
    </recommendedName>
</protein>
<dbReference type="Gene3D" id="3.10.20.30">
    <property type="match status" value="1"/>
</dbReference>
<evidence type="ECO:0000313" key="2">
    <source>
        <dbReference type="EMBL" id="BDZ59497.1"/>
    </source>
</evidence>
<dbReference type="EMBL" id="AP027735">
    <property type="protein sequence ID" value="BDZ59497.1"/>
    <property type="molecule type" value="Genomic_DNA"/>
</dbReference>
<dbReference type="RefSeq" id="WP_289231479.1">
    <property type="nucleotide sequence ID" value="NZ_AP027735.1"/>
</dbReference>
<proteinExistence type="predicted"/>
<organism evidence="2">
    <name type="scientific">Barrientosiimonas endolithica</name>
    <dbReference type="NCBI Taxonomy" id="1535208"/>
    <lineage>
        <taxon>Bacteria</taxon>
        <taxon>Bacillati</taxon>
        <taxon>Actinomycetota</taxon>
        <taxon>Actinomycetes</taxon>
        <taxon>Micrococcales</taxon>
        <taxon>Dermacoccaceae</taxon>
        <taxon>Barrientosiimonas</taxon>
    </lineage>
</organism>
<gene>
    <name evidence="2" type="ORF">GCM10025872_31540</name>
</gene>
<dbReference type="InterPro" id="IPR012675">
    <property type="entry name" value="Beta-grasp_dom_sf"/>
</dbReference>
<dbReference type="InterPro" id="IPR016155">
    <property type="entry name" value="Mopterin_synth/thiamin_S_b"/>
</dbReference>
<name>A0ABM8HER3_9MICO</name>
<accession>A0ABM8HER3</accession>
<evidence type="ECO:0000256" key="1">
    <source>
        <dbReference type="SAM" id="MobiDB-lite"/>
    </source>
</evidence>
<evidence type="ECO:0008006" key="3">
    <source>
        <dbReference type="Google" id="ProtNLM"/>
    </source>
</evidence>
<feature type="region of interest" description="Disordered" evidence="1">
    <location>
        <begin position="62"/>
        <end position="90"/>
    </location>
</feature>